<dbReference type="PANTHER" id="PTHR47683:SF2">
    <property type="entry name" value="RNA-BINDING S4 DOMAIN-CONTAINING PROTEIN"/>
    <property type="match status" value="1"/>
</dbReference>
<dbReference type="GO" id="GO:0003723">
    <property type="term" value="F:RNA binding"/>
    <property type="evidence" value="ECO:0007669"/>
    <property type="project" value="InterPro"/>
</dbReference>
<feature type="domain" description="Pseudouridine synthase RsuA/RluA-like" evidence="4">
    <location>
        <begin position="5"/>
        <end position="155"/>
    </location>
</feature>
<evidence type="ECO:0000313" key="8">
    <source>
        <dbReference type="Proteomes" id="UP000503144"/>
    </source>
</evidence>
<reference evidence="7" key="1">
    <citation type="submission" date="2020-04" db="EMBL/GenBank/DDBJ databases">
        <authorList>
            <person name="Kittiwongwattana C."/>
        </authorList>
    </citation>
    <scope>NUCLEOTIDE SEQUENCE [LARGE SCALE GENOMIC DNA]</scope>
    <source>
        <strain evidence="7">1310</strain>
    </source>
</reference>
<sequence>MAHRYFIIYKPYNMVSQFISPDKGKVKLLGDLDFPFPEGTHAIGRLDNHSEGLLLLTTNQKVTRLLFEGERPHQRTYLVRAKGHMLPETLQRLQQGVSIRISRDMHYVAVPHSVAIVPKPEGMPARPSEPPEKAPHTWLLITLTEGKYHQVRKMVGALKHRCQRLIRVSIEDMELGDMQPGEVRELEETVFFDRLKIVPDL</sequence>
<dbReference type="EC" id="5.4.99.-" evidence="3"/>
<comment type="similarity">
    <text evidence="1 3">Belongs to the pseudouridine synthase RsuA family.</text>
</comment>
<proteinExistence type="inferred from homology"/>
<protein>
    <recommendedName>
        <fullName evidence="3">Pseudouridine synthase</fullName>
        <ecNumber evidence="3">5.4.99.-</ecNumber>
    </recommendedName>
</protein>
<dbReference type="EMBL" id="CP051205">
    <property type="protein sequence ID" value="QJB31566.1"/>
    <property type="molecule type" value="Genomic_DNA"/>
</dbReference>
<dbReference type="GO" id="GO:0009982">
    <property type="term" value="F:pseudouridine synthase activity"/>
    <property type="evidence" value="ECO:0007669"/>
    <property type="project" value="InterPro"/>
</dbReference>
<dbReference type="InterPro" id="IPR020103">
    <property type="entry name" value="PsdUridine_synth_cat_dom_sf"/>
</dbReference>
<evidence type="ECO:0000313" key="5">
    <source>
        <dbReference type="EMBL" id="QJB31566.1"/>
    </source>
</evidence>
<dbReference type="InterPro" id="IPR018496">
    <property type="entry name" value="PsdUridine_synth_RsuA/RluB_CS"/>
</dbReference>
<evidence type="ECO:0000313" key="6">
    <source>
        <dbReference type="EMBL" id="QJB38046.1"/>
    </source>
</evidence>
<reference evidence="5 8" key="2">
    <citation type="submission" date="2020-09" db="EMBL/GenBank/DDBJ databases">
        <authorList>
            <person name="Kittiwongwattana C."/>
        </authorList>
    </citation>
    <scope>NUCLEOTIDE SEQUENCE</scope>
    <source>
        <strain evidence="6 8">1303</strain>
        <strain evidence="5">1310</strain>
    </source>
</reference>
<evidence type="ECO:0000256" key="1">
    <source>
        <dbReference type="ARBA" id="ARBA00008348"/>
    </source>
</evidence>
<dbReference type="Pfam" id="PF00849">
    <property type="entry name" value="PseudoU_synth_2"/>
    <property type="match status" value="1"/>
</dbReference>
<dbReference type="InterPro" id="IPR050343">
    <property type="entry name" value="RsuA_PseudoU_synthase"/>
</dbReference>
<dbReference type="KEGG" id="coy:HF329_09695"/>
<dbReference type="PANTHER" id="PTHR47683">
    <property type="entry name" value="PSEUDOURIDINE SYNTHASE FAMILY PROTEIN-RELATED"/>
    <property type="match status" value="1"/>
</dbReference>
<dbReference type="GO" id="GO:0140098">
    <property type="term" value="F:catalytic activity, acting on RNA"/>
    <property type="evidence" value="ECO:0007669"/>
    <property type="project" value="UniProtKB-ARBA"/>
</dbReference>
<dbReference type="InterPro" id="IPR000748">
    <property type="entry name" value="PsdUridine_synth_RsuA/RluB/E/F"/>
</dbReference>
<dbReference type="Proteomes" id="UP000503144">
    <property type="component" value="Chromosome"/>
</dbReference>
<dbReference type="NCBIfam" id="TIGR00093">
    <property type="entry name" value="pseudouridine synthase"/>
    <property type="match status" value="1"/>
</dbReference>
<dbReference type="InterPro" id="IPR042092">
    <property type="entry name" value="PsdUridine_s_RsuA/RluB/E/F_cat"/>
</dbReference>
<dbReference type="PROSITE" id="PS01149">
    <property type="entry name" value="PSI_RSU"/>
    <property type="match status" value="1"/>
</dbReference>
<dbReference type="Proteomes" id="UP000502421">
    <property type="component" value="Chromosome"/>
</dbReference>
<gene>
    <name evidence="6" type="ORF">HF324_09345</name>
    <name evidence="5" type="ORF">HF329_09695</name>
</gene>
<dbReference type="Gene3D" id="3.30.70.1560">
    <property type="entry name" value="Alpha-L RNA-binding motif"/>
    <property type="match status" value="1"/>
</dbReference>
<dbReference type="GO" id="GO:0006364">
    <property type="term" value="P:rRNA processing"/>
    <property type="evidence" value="ECO:0007669"/>
    <property type="project" value="UniProtKB-ARBA"/>
</dbReference>
<keyword evidence="8" id="KW-1185">Reference proteome</keyword>
<evidence type="ECO:0000313" key="7">
    <source>
        <dbReference type="Proteomes" id="UP000502421"/>
    </source>
</evidence>
<dbReference type="InterPro" id="IPR006145">
    <property type="entry name" value="PsdUridine_synth_RsuA/RluA"/>
</dbReference>
<dbReference type="RefSeq" id="WP_168803825.1">
    <property type="nucleotide sequence ID" value="NZ_CP051204.2"/>
</dbReference>
<evidence type="ECO:0000256" key="2">
    <source>
        <dbReference type="ARBA" id="ARBA00023235"/>
    </source>
</evidence>
<keyword evidence="2 3" id="KW-0413">Isomerase</keyword>
<dbReference type="EMBL" id="CP051204">
    <property type="protein sequence ID" value="QJB38046.1"/>
    <property type="molecule type" value="Genomic_DNA"/>
</dbReference>
<dbReference type="Gene3D" id="3.30.70.580">
    <property type="entry name" value="Pseudouridine synthase I, catalytic domain, N-terminal subdomain"/>
    <property type="match status" value="1"/>
</dbReference>
<accession>A0AAE6ZF88</accession>
<dbReference type="GO" id="GO:0001522">
    <property type="term" value="P:pseudouridine synthesis"/>
    <property type="evidence" value="ECO:0007669"/>
    <property type="project" value="InterPro"/>
</dbReference>
<dbReference type="InterPro" id="IPR020094">
    <property type="entry name" value="TruA/RsuA/RluB/E/F_N"/>
</dbReference>
<name>A0AAE6ZF88_9BACT</name>
<evidence type="ECO:0000256" key="3">
    <source>
        <dbReference type="RuleBase" id="RU003887"/>
    </source>
</evidence>
<organism evidence="5 7">
    <name type="scientific">Chitinophaga oryzae</name>
    <dbReference type="NCBI Taxonomy" id="2725414"/>
    <lineage>
        <taxon>Bacteria</taxon>
        <taxon>Pseudomonadati</taxon>
        <taxon>Bacteroidota</taxon>
        <taxon>Chitinophagia</taxon>
        <taxon>Chitinophagales</taxon>
        <taxon>Chitinophagaceae</taxon>
        <taxon>Chitinophaga</taxon>
    </lineage>
</organism>
<evidence type="ECO:0000259" key="4">
    <source>
        <dbReference type="Pfam" id="PF00849"/>
    </source>
</evidence>
<dbReference type="SUPFAM" id="SSF55120">
    <property type="entry name" value="Pseudouridine synthase"/>
    <property type="match status" value="1"/>
</dbReference>
<dbReference type="AlphaFoldDB" id="A0AAE6ZF88"/>